<evidence type="ECO:0000259" key="2">
    <source>
        <dbReference type="Pfam" id="PF17836"/>
    </source>
</evidence>
<dbReference type="AlphaFoldDB" id="A0A838CU75"/>
<dbReference type="Pfam" id="PF17836">
    <property type="entry name" value="PglD_N"/>
    <property type="match status" value="1"/>
</dbReference>
<dbReference type="GO" id="GO:0016740">
    <property type="term" value="F:transferase activity"/>
    <property type="evidence" value="ECO:0007669"/>
    <property type="project" value="UniProtKB-KW"/>
</dbReference>
<dbReference type="InterPro" id="IPR041561">
    <property type="entry name" value="PglD_N"/>
</dbReference>
<dbReference type="Gene3D" id="3.40.50.20">
    <property type="match status" value="1"/>
</dbReference>
<organism evidence="3 4">
    <name type="scientific">Halobacillus locisalis</name>
    <dbReference type="NCBI Taxonomy" id="220753"/>
    <lineage>
        <taxon>Bacteria</taxon>
        <taxon>Bacillati</taxon>
        <taxon>Bacillota</taxon>
        <taxon>Bacilli</taxon>
        <taxon>Bacillales</taxon>
        <taxon>Bacillaceae</taxon>
        <taxon>Halobacillus</taxon>
    </lineage>
</organism>
<dbReference type="InterPro" id="IPR050179">
    <property type="entry name" value="Trans_hexapeptide_repeat"/>
</dbReference>
<dbReference type="InterPro" id="IPR001451">
    <property type="entry name" value="Hexapep"/>
</dbReference>
<comment type="caution">
    <text evidence="3">The sequence shown here is derived from an EMBL/GenBank/DDBJ whole genome shotgun (WGS) entry which is preliminary data.</text>
</comment>
<protein>
    <submittedName>
        <fullName evidence="3">Acetyltransferase</fullName>
    </submittedName>
</protein>
<dbReference type="InterPro" id="IPR011004">
    <property type="entry name" value="Trimer_LpxA-like_sf"/>
</dbReference>
<dbReference type="PANTHER" id="PTHR43300:SF7">
    <property type="entry name" value="UDP-N-ACETYLBACILLOSAMINE N-ACETYLTRANSFERASE"/>
    <property type="match status" value="1"/>
</dbReference>
<proteinExistence type="predicted"/>
<dbReference type="Proteomes" id="UP000571017">
    <property type="component" value="Unassembled WGS sequence"/>
</dbReference>
<feature type="active site" description="Proton acceptor" evidence="1">
    <location>
        <position position="151"/>
    </location>
</feature>
<evidence type="ECO:0000313" key="4">
    <source>
        <dbReference type="Proteomes" id="UP000571017"/>
    </source>
</evidence>
<dbReference type="NCBIfam" id="TIGR03570">
    <property type="entry name" value="NeuD_NnaD"/>
    <property type="match status" value="1"/>
</dbReference>
<feature type="site" description="Increases basicity of active site His" evidence="1">
    <location>
        <position position="152"/>
    </location>
</feature>
<accession>A0A838CU75</accession>
<dbReference type="EMBL" id="JACEFG010000002">
    <property type="protein sequence ID" value="MBA2175359.1"/>
    <property type="molecule type" value="Genomic_DNA"/>
</dbReference>
<feature type="domain" description="PglD N-terminal" evidence="2">
    <location>
        <begin position="16"/>
        <end position="97"/>
    </location>
</feature>
<dbReference type="Pfam" id="PF00132">
    <property type="entry name" value="Hexapep"/>
    <property type="match status" value="1"/>
</dbReference>
<dbReference type="PANTHER" id="PTHR43300">
    <property type="entry name" value="ACETYLTRANSFERASE"/>
    <property type="match status" value="1"/>
</dbReference>
<sequence>MLSINEWLGQTSSREKLIVIGAGSLGKLTIDCVLKNKDYLVNDVALLDDNEEVQGKNILGIPVIGTIEQAKVLNVKGNIIFVIAIANNKIRKKIVEENPVLNYRSIISKEAILSPFSKVGVGSIILPGVVVDPEADIKDHVIINKASTIAHDVLLKNFSQVSPGVNFGGDVELGECSFIGLGASVLPNVKINENVVIGAGAVVTKDIDIINSIYVGNPAQLLKETYS</sequence>
<keyword evidence="3" id="KW-0808">Transferase</keyword>
<evidence type="ECO:0000313" key="3">
    <source>
        <dbReference type="EMBL" id="MBA2175359.1"/>
    </source>
</evidence>
<dbReference type="RefSeq" id="WP_181472376.1">
    <property type="nucleotide sequence ID" value="NZ_JACEFG010000002.1"/>
</dbReference>
<dbReference type="SUPFAM" id="SSF51161">
    <property type="entry name" value="Trimeric LpxA-like enzymes"/>
    <property type="match status" value="1"/>
</dbReference>
<dbReference type="Gene3D" id="2.160.10.10">
    <property type="entry name" value="Hexapeptide repeat proteins"/>
    <property type="match status" value="1"/>
</dbReference>
<dbReference type="InterPro" id="IPR020019">
    <property type="entry name" value="AcTrfase_PglD-like"/>
</dbReference>
<dbReference type="CDD" id="cd03360">
    <property type="entry name" value="LbH_AT_putative"/>
    <property type="match status" value="1"/>
</dbReference>
<reference evidence="3 4" key="1">
    <citation type="journal article" date="2004" name="Extremophiles">
        <title>Halobacillus locisalis sp. nov., a halophilic bacterium isolated from a marine solar saltern of the Yellow Sea in Korea.</title>
        <authorList>
            <person name="Yoon J.H."/>
            <person name="Kang K.H."/>
            <person name="Oh T.K."/>
            <person name="Park Y.H."/>
        </authorList>
    </citation>
    <scope>NUCLEOTIDE SEQUENCE [LARGE SCALE GENOMIC DNA]</scope>
    <source>
        <strain evidence="3 4">KCTC 3788</strain>
    </source>
</reference>
<gene>
    <name evidence="3" type="ORF">H0266_10670</name>
</gene>
<name>A0A838CU75_9BACI</name>
<keyword evidence="4" id="KW-1185">Reference proteome</keyword>
<evidence type="ECO:0000256" key="1">
    <source>
        <dbReference type="PIRSR" id="PIRSR620019-1"/>
    </source>
</evidence>